<dbReference type="AlphaFoldDB" id="A0A9I9EF75"/>
<keyword evidence="1" id="KW-0812">Transmembrane</keyword>
<keyword evidence="1" id="KW-1133">Transmembrane helix</keyword>
<organism evidence="2">
    <name type="scientific">Cucumis melo</name>
    <name type="common">Muskmelon</name>
    <dbReference type="NCBI Taxonomy" id="3656"/>
    <lineage>
        <taxon>Eukaryota</taxon>
        <taxon>Viridiplantae</taxon>
        <taxon>Streptophyta</taxon>
        <taxon>Embryophyta</taxon>
        <taxon>Tracheophyta</taxon>
        <taxon>Spermatophyta</taxon>
        <taxon>Magnoliopsida</taxon>
        <taxon>eudicotyledons</taxon>
        <taxon>Gunneridae</taxon>
        <taxon>Pentapetalae</taxon>
        <taxon>rosids</taxon>
        <taxon>fabids</taxon>
        <taxon>Cucurbitales</taxon>
        <taxon>Cucurbitaceae</taxon>
        <taxon>Benincaseae</taxon>
        <taxon>Cucumis</taxon>
    </lineage>
</organism>
<feature type="transmembrane region" description="Helical" evidence="1">
    <location>
        <begin position="6"/>
        <end position="24"/>
    </location>
</feature>
<proteinExistence type="predicted"/>
<evidence type="ECO:0000313" key="2">
    <source>
        <dbReference type="EnsemblPlants" id="MELO3C032704.2.1"/>
    </source>
</evidence>
<keyword evidence="1" id="KW-0472">Membrane</keyword>
<dbReference type="EnsemblPlants" id="MELO3C032704.2.1">
    <property type="protein sequence ID" value="MELO3C032704.2.1"/>
    <property type="gene ID" value="MELO3C032704.2"/>
</dbReference>
<accession>A0A9I9EF75</accession>
<sequence>MADFLSFLAAAKTFHFFYLSLIPFHMTPIRKKSKPTIWNDKLKKRPMNEETRPSFGLTIHLG</sequence>
<reference evidence="2" key="1">
    <citation type="submission" date="2023-03" db="UniProtKB">
        <authorList>
            <consortium name="EnsemblPlants"/>
        </authorList>
    </citation>
    <scope>IDENTIFICATION</scope>
</reference>
<evidence type="ECO:0000256" key="1">
    <source>
        <dbReference type="SAM" id="Phobius"/>
    </source>
</evidence>
<dbReference type="Gramene" id="MELO3C032704.2.1">
    <property type="protein sequence ID" value="MELO3C032704.2.1"/>
    <property type="gene ID" value="MELO3C032704.2"/>
</dbReference>
<name>A0A9I9EF75_CUCME</name>
<protein>
    <submittedName>
        <fullName evidence="2">Uncharacterized protein</fullName>
    </submittedName>
</protein>